<evidence type="ECO:0000259" key="10">
    <source>
        <dbReference type="Pfam" id="PF16916"/>
    </source>
</evidence>
<keyword evidence="3" id="KW-0813">Transport</keyword>
<keyword evidence="12" id="KW-1185">Reference proteome</keyword>
<dbReference type="Gene3D" id="1.20.1510.10">
    <property type="entry name" value="Cation efflux protein transmembrane domain"/>
    <property type="match status" value="1"/>
</dbReference>
<dbReference type="GO" id="GO:0005886">
    <property type="term" value="C:plasma membrane"/>
    <property type="evidence" value="ECO:0007669"/>
    <property type="project" value="TreeGrafter"/>
</dbReference>
<dbReference type="PANTHER" id="PTHR11562:SF17">
    <property type="entry name" value="RE54080P-RELATED"/>
    <property type="match status" value="1"/>
</dbReference>
<evidence type="ECO:0000256" key="2">
    <source>
        <dbReference type="ARBA" id="ARBA00008873"/>
    </source>
</evidence>
<evidence type="ECO:0000256" key="3">
    <source>
        <dbReference type="ARBA" id="ARBA00022448"/>
    </source>
</evidence>
<dbReference type="Pfam" id="PF16916">
    <property type="entry name" value="ZT_dimer"/>
    <property type="match status" value="1"/>
</dbReference>
<dbReference type="Proteomes" id="UP000334019">
    <property type="component" value="Chromosome"/>
</dbReference>
<evidence type="ECO:0000313" key="12">
    <source>
        <dbReference type="Proteomes" id="UP000334019"/>
    </source>
</evidence>
<dbReference type="AlphaFoldDB" id="A0A5Q2RMQ0"/>
<accession>A0A5Q2RMQ0</accession>
<dbReference type="PANTHER" id="PTHR11562">
    <property type="entry name" value="CATION EFFLUX PROTEIN/ ZINC TRANSPORTER"/>
    <property type="match status" value="1"/>
</dbReference>
<keyword evidence="5 8" id="KW-1133">Transmembrane helix</keyword>
<comment type="similarity">
    <text evidence="2">Belongs to the cation diffusion facilitator (CDF) transporter (TC 2.A.4) family. SLC30A subfamily.</text>
</comment>
<feature type="domain" description="Cation efflux protein cytoplasmic" evidence="10">
    <location>
        <begin position="220"/>
        <end position="291"/>
    </location>
</feature>
<evidence type="ECO:0000256" key="6">
    <source>
        <dbReference type="ARBA" id="ARBA00023065"/>
    </source>
</evidence>
<dbReference type="NCBIfam" id="TIGR01297">
    <property type="entry name" value="CDF"/>
    <property type="match status" value="1"/>
</dbReference>
<dbReference type="Gene3D" id="3.30.70.1350">
    <property type="entry name" value="Cation efflux protein, cytoplasmic domain"/>
    <property type="match status" value="1"/>
</dbReference>
<feature type="transmembrane region" description="Helical" evidence="8">
    <location>
        <begin position="20"/>
        <end position="49"/>
    </location>
</feature>
<dbReference type="GO" id="GO:0005385">
    <property type="term" value="F:zinc ion transmembrane transporter activity"/>
    <property type="evidence" value="ECO:0007669"/>
    <property type="project" value="TreeGrafter"/>
</dbReference>
<dbReference type="Pfam" id="PF01545">
    <property type="entry name" value="Cation_efflux"/>
    <property type="match status" value="1"/>
</dbReference>
<dbReference type="RefSeq" id="WP_153760857.1">
    <property type="nucleotide sequence ID" value="NZ_CP045851.1"/>
</dbReference>
<keyword evidence="6" id="KW-0406">Ion transport</keyword>
<evidence type="ECO:0000259" key="9">
    <source>
        <dbReference type="Pfam" id="PF01545"/>
    </source>
</evidence>
<organism evidence="11 12">
    <name type="scientific">Actinomarinicola tropica</name>
    <dbReference type="NCBI Taxonomy" id="2789776"/>
    <lineage>
        <taxon>Bacteria</taxon>
        <taxon>Bacillati</taxon>
        <taxon>Actinomycetota</taxon>
        <taxon>Acidimicrobiia</taxon>
        <taxon>Acidimicrobiales</taxon>
        <taxon>Iamiaceae</taxon>
        <taxon>Actinomarinicola</taxon>
    </lineage>
</organism>
<feature type="transmembrane region" description="Helical" evidence="8">
    <location>
        <begin position="88"/>
        <end position="110"/>
    </location>
</feature>
<evidence type="ECO:0000256" key="7">
    <source>
        <dbReference type="ARBA" id="ARBA00023136"/>
    </source>
</evidence>
<dbReference type="EMBL" id="CP045851">
    <property type="protein sequence ID" value="QGG96754.1"/>
    <property type="molecule type" value="Genomic_DNA"/>
</dbReference>
<gene>
    <name evidence="11" type="ORF">GH723_17545</name>
</gene>
<evidence type="ECO:0000256" key="8">
    <source>
        <dbReference type="SAM" id="Phobius"/>
    </source>
</evidence>
<evidence type="ECO:0000256" key="5">
    <source>
        <dbReference type="ARBA" id="ARBA00022989"/>
    </source>
</evidence>
<proteinExistence type="inferred from homology"/>
<evidence type="ECO:0000256" key="4">
    <source>
        <dbReference type="ARBA" id="ARBA00022692"/>
    </source>
</evidence>
<dbReference type="InterPro" id="IPR058533">
    <property type="entry name" value="Cation_efflux_TM"/>
</dbReference>
<dbReference type="InterPro" id="IPR050681">
    <property type="entry name" value="CDF/SLC30A"/>
</dbReference>
<evidence type="ECO:0000313" key="11">
    <source>
        <dbReference type="EMBL" id="QGG96754.1"/>
    </source>
</evidence>
<dbReference type="InterPro" id="IPR036837">
    <property type="entry name" value="Cation_efflux_CTD_sf"/>
</dbReference>
<name>A0A5Q2RMQ0_9ACTN</name>
<dbReference type="KEGG" id="atq:GH723_17545"/>
<dbReference type="InterPro" id="IPR002524">
    <property type="entry name" value="Cation_efflux"/>
</dbReference>
<dbReference type="InterPro" id="IPR027469">
    <property type="entry name" value="Cation_efflux_TMD_sf"/>
</dbReference>
<dbReference type="SUPFAM" id="SSF161111">
    <property type="entry name" value="Cation efflux protein transmembrane domain-like"/>
    <property type="match status" value="1"/>
</dbReference>
<feature type="transmembrane region" description="Helical" evidence="8">
    <location>
        <begin position="155"/>
        <end position="176"/>
    </location>
</feature>
<protein>
    <submittedName>
        <fullName evidence="11">Cation diffusion facilitator family transporter</fullName>
    </submittedName>
</protein>
<keyword evidence="7 8" id="KW-0472">Membrane</keyword>
<comment type="subcellular location">
    <subcellularLocation>
        <location evidence="1">Membrane</location>
        <topology evidence="1">Multi-pass membrane protein</topology>
    </subcellularLocation>
</comment>
<dbReference type="SUPFAM" id="SSF160240">
    <property type="entry name" value="Cation efflux protein cytoplasmic domain-like"/>
    <property type="match status" value="1"/>
</dbReference>
<feature type="transmembrane region" description="Helical" evidence="8">
    <location>
        <begin position="122"/>
        <end position="143"/>
    </location>
</feature>
<sequence>MSTGHAHQHAHGTPSSTASVITVALVLNTVLAVGQVVAGALFGSIALIADSAHQVVDVLGLGIALVGVRLASRGVTERNTFGWARADVLGALASSTLLLVSTAWITYEAIRRLTDPHGIEGWPVLVVALVGLFVNAGSAVALARAEGSMATRAAVVHLVGDAAGSAGVLVSAVAVIAADAAWVDPLVALAIAAWVGWTGWSLLRSSARLLLDVVPVGLSADAVADTILEVDGVVAVHHLHLWEPAPDDPSVSAHVVVDGDMVVHESQALLDLVRDRLHDVHGIAHATFEVECHPCEDAEHGVARVGADEGE</sequence>
<keyword evidence="4 8" id="KW-0812">Transmembrane</keyword>
<feature type="domain" description="Cation efflux protein transmembrane" evidence="9">
    <location>
        <begin position="21"/>
        <end position="211"/>
    </location>
</feature>
<feature type="transmembrane region" description="Helical" evidence="8">
    <location>
        <begin position="182"/>
        <end position="203"/>
    </location>
</feature>
<dbReference type="InterPro" id="IPR027470">
    <property type="entry name" value="Cation_efflux_CTD"/>
</dbReference>
<evidence type="ECO:0000256" key="1">
    <source>
        <dbReference type="ARBA" id="ARBA00004141"/>
    </source>
</evidence>
<reference evidence="11 12" key="1">
    <citation type="submission" date="2019-11" db="EMBL/GenBank/DDBJ databases">
        <authorList>
            <person name="He Y."/>
        </authorList>
    </citation>
    <scope>NUCLEOTIDE SEQUENCE [LARGE SCALE GENOMIC DNA]</scope>
    <source>
        <strain evidence="11 12">SCSIO 58843</strain>
    </source>
</reference>